<dbReference type="Proteomes" id="UP000198539">
    <property type="component" value="Unassembled WGS sequence"/>
</dbReference>
<dbReference type="SUPFAM" id="SSF53822">
    <property type="entry name" value="Periplasmic binding protein-like I"/>
    <property type="match status" value="1"/>
</dbReference>
<gene>
    <name evidence="6" type="ORF">SAMN04488238_107127</name>
</gene>
<dbReference type="AlphaFoldDB" id="A0A1H3AT62"/>
<dbReference type="CDD" id="cd01392">
    <property type="entry name" value="HTH_LacI"/>
    <property type="match status" value="1"/>
</dbReference>
<name>A0A1H3AT62_9RHOB</name>
<dbReference type="SMART" id="SM00354">
    <property type="entry name" value="HTH_LACI"/>
    <property type="match status" value="1"/>
</dbReference>
<dbReference type="Gene3D" id="3.40.50.2300">
    <property type="match status" value="2"/>
</dbReference>
<sequence length="340" mass="36722">MATIKDVARIANVSVTTVSATLSGSAPVSETLQKRVWDAVRAANYQPDPVAQNLRRGVSTTIGLIVPDIATPWSAHLARAMQKALSQRGFNMLFASNEDDPDREMNEIALMTAHRVAGLIIAPTSLGDKYAERLVAAVTTPAVLVDRVVAPDVFDAVADDNELGAQLLTHYLLRLGHRDIAFLSGRRGISASDERFDAFRAAMAGQGVPVREDLMCRSIFRHEHAYAEVQTLMTNAAPPTAIMCISIAQLLGTMAGLKNMGLRVPEDVSVISFDDFHPAVGWQPSITALTQDTQELSAQAAALLLARLGRGANEPVQPPQIVRIKPRLCVRESCRSLLQG</sequence>
<protein>
    <submittedName>
        <fullName evidence="6">Transcriptional regulator, LacI family</fullName>
    </submittedName>
</protein>
<dbReference type="EMBL" id="FNOM01000007">
    <property type="protein sequence ID" value="SDX32930.1"/>
    <property type="molecule type" value="Genomic_DNA"/>
</dbReference>
<keyword evidence="1" id="KW-0678">Repressor</keyword>
<dbReference type="PANTHER" id="PTHR30146">
    <property type="entry name" value="LACI-RELATED TRANSCRIPTIONAL REPRESSOR"/>
    <property type="match status" value="1"/>
</dbReference>
<dbReference type="InterPro" id="IPR046335">
    <property type="entry name" value="LacI/GalR-like_sensor"/>
</dbReference>
<dbReference type="STRING" id="564137.SAMN04488238_107127"/>
<dbReference type="GO" id="GO:0000976">
    <property type="term" value="F:transcription cis-regulatory region binding"/>
    <property type="evidence" value="ECO:0007669"/>
    <property type="project" value="TreeGrafter"/>
</dbReference>
<evidence type="ECO:0000256" key="4">
    <source>
        <dbReference type="ARBA" id="ARBA00023163"/>
    </source>
</evidence>
<evidence type="ECO:0000256" key="3">
    <source>
        <dbReference type="ARBA" id="ARBA00023125"/>
    </source>
</evidence>
<evidence type="ECO:0000313" key="7">
    <source>
        <dbReference type="Proteomes" id="UP000198539"/>
    </source>
</evidence>
<evidence type="ECO:0000259" key="5">
    <source>
        <dbReference type="PROSITE" id="PS50932"/>
    </source>
</evidence>
<dbReference type="InterPro" id="IPR000843">
    <property type="entry name" value="HTH_LacI"/>
</dbReference>
<dbReference type="InterPro" id="IPR028082">
    <property type="entry name" value="Peripla_BP_I"/>
</dbReference>
<accession>A0A1H3AT62</accession>
<dbReference type="Pfam" id="PF13377">
    <property type="entry name" value="Peripla_BP_3"/>
    <property type="match status" value="1"/>
</dbReference>
<keyword evidence="4" id="KW-0804">Transcription</keyword>
<dbReference type="RefSeq" id="WP_092890301.1">
    <property type="nucleotide sequence ID" value="NZ_CP061498.1"/>
</dbReference>
<proteinExistence type="predicted"/>
<keyword evidence="7" id="KW-1185">Reference proteome</keyword>
<reference evidence="6 7" key="1">
    <citation type="submission" date="2016-10" db="EMBL/GenBank/DDBJ databases">
        <authorList>
            <person name="de Groot N.N."/>
        </authorList>
    </citation>
    <scope>NUCLEOTIDE SEQUENCE [LARGE SCALE GENOMIC DNA]</scope>
    <source>
        <strain evidence="6 7">CGMCC 1.8894</strain>
    </source>
</reference>
<dbReference type="Pfam" id="PF00356">
    <property type="entry name" value="LacI"/>
    <property type="match status" value="1"/>
</dbReference>
<dbReference type="CDD" id="cd06267">
    <property type="entry name" value="PBP1_LacI_sugar_binding-like"/>
    <property type="match status" value="1"/>
</dbReference>
<evidence type="ECO:0000256" key="1">
    <source>
        <dbReference type="ARBA" id="ARBA00022491"/>
    </source>
</evidence>
<dbReference type="SUPFAM" id="SSF47413">
    <property type="entry name" value="lambda repressor-like DNA-binding domains"/>
    <property type="match status" value="1"/>
</dbReference>
<keyword evidence="2" id="KW-0805">Transcription regulation</keyword>
<dbReference type="OrthoDB" id="234496at2"/>
<keyword evidence="3" id="KW-0238">DNA-binding</keyword>
<dbReference type="InterPro" id="IPR010982">
    <property type="entry name" value="Lambda_DNA-bd_dom_sf"/>
</dbReference>
<dbReference type="Gene3D" id="1.10.260.40">
    <property type="entry name" value="lambda repressor-like DNA-binding domains"/>
    <property type="match status" value="1"/>
</dbReference>
<dbReference type="GO" id="GO:0003700">
    <property type="term" value="F:DNA-binding transcription factor activity"/>
    <property type="evidence" value="ECO:0007669"/>
    <property type="project" value="TreeGrafter"/>
</dbReference>
<organism evidence="6 7">
    <name type="scientific">Roseicitreum antarcticum</name>
    <dbReference type="NCBI Taxonomy" id="564137"/>
    <lineage>
        <taxon>Bacteria</taxon>
        <taxon>Pseudomonadati</taxon>
        <taxon>Pseudomonadota</taxon>
        <taxon>Alphaproteobacteria</taxon>
        <taxon>Rhodobacterales</taxon>
        <taxon>Paracoccaceae</taxon>
        <taxon>Roseicitreum</taxon>
    </lineage>
</organism>
<dbReference type="PROSITE" id="PS50932">
    <property type="entry name" value="HTH_LACI_2"/>
    <property type="match status" value="1"/>
</dbReference>
<dbReference type="PANTHER" id="PTHR30146:SF148">
    <property type="entry name" value="HTH-TYPE TRANSCRIPTIONAL REPRESSOR PURR-RELATED"/>
    <property type="match status" value="1"/>
</dbReference>
<feature type="domain" description="HTH lacI-type" evidence="5">
    <location>
        <begin position="2"/>
        <end position="56"/>
    </location>
</feature>
<evidence type="ECO:0000256" key="2">
    <source>
        <dbReference type="ARBA" id="ARBA00023015"/>
    </source>
</evidence>
<evidence type="ECO:0000313" key="6">
    <source>
        <dbReference type="EMBL" id="SDX32930.1"/>
    </source>
</evidence>